<evidence type="ECO:0000313" key="3">
    <source>
        <dbReference type="Proteomes" id="UP000314294"/>
    </source>
</evidence>
<reference evidence="2 3" key="1">
    <citation type="submission" date="2019-03" db="EMBL/GenBank/DDBJ databases">
        <title>First draft genome of Liparis tanakae, snailfish: a comprehensive survey of snailfish specific genes.</title>
        <authorList>
            <person name="Kim W."/>
            <person name="Song I."/>
            <person name="Jeong J.-H."/>
            <person name="Kim D."/>
            <person name="Kim S."/>
            <person name="Ryu S."/>
            <person name="Song J.Y."/>
            <person name="Lee S.K."/>
        </authorList>
    </citation>
    <scope>NUCLEOTIDE SEQUENCE [LARGE SCALE GENOMIC DNA]</scope>
    <source>
        <tissue evidence="2">Muscle</tissue>
    </source>
</reference>
<organism evidence="2 3">
    <name type="scientific">Liparis tanakae</name>
    <name type="common">Tanaka's snailfish</name>
    <dbReference type="NCBI Taxonomy" id="230148"/>
    <lineage>
        <taxon>Eukaryota</taxon>
        <taxon>Metazoa</taxon>
        <taxon>Chordata</taxon>
        <taxon>Craniata</taxon>
        <taxon>Vertebrata</taxon>
        <taxon>Euteleostomi</taxon>
        <taxon>Actinopterygii</taxon>
        <taxon>Neopterygii</taxon>
        <taxon>Teleostei</taxon>
        <taxon>Neoteleostei</taxon>
        <taxon>Acanthomorphata</taxon>
        <taxon>Eupercaria</taxon>
        <taxon>Perciformes</taxon>
        <taxon>Cottioidei</taxon>
        <taxon>Cottales</taxon>
        <taxon>Liparidae</taxon>
        <taxon>Liparis</taxon>
    </lineage>
</organism>
<protein>
    <submittedName>
        <fullName evidence="2">Uncharacterized protein</fullName>
    </submittedName>
</protein>
<gene>
    <name evidence="2" type="ORF">EYF80_002366</name>
</gene>
<name>A0A4Z2JBF3_9TELE</name>
<accession>A0A4Z2JBF3</accession>
<dbReference type="Proteomes" id="UP000314294">
    <property type="component" value="Unassembled WGS sequence"/>
</dbReference>
<dbReference type="AlphaFoldDB" id="A0A4Z2JBF3"/>
<sequence length="89" mass="9688">MLTGGEGRGQLRIFWDRSTLNFHLQHPSAAPPPVAVGRQGGHLTLIPLGKTPPHLATVNGRPSGGQEDRAHRVPPRISPRVFTDHYQTA</sequence>
<proteinExistence type="predicted"/>
<feature type="region of interest" description="Disordered" evidence="1">
    <location>
        <begin position="59"/>
        <end position="89"/>
    </location>
</feature>
<evidence type="ECO:0000313" key="2">
    <source>
        <dbReference type="EMBL" id="TNN87164.1"/>
    </source>
</evidence>
<dbReference type="EMBL" id="SRLO01000011">
    <property type="protein sequence ID" value="TNN87164.1"/>
    <property type="molecule type" value="Genomic_DNA"/>
</dbReference>
<comment type="caution">
    <text evidence="2">The sequence shown here is derived from an EMBL/GenBank/DDBJ whole genome shotgun (WGS) entry which is preliminary data.</text>
</comment>
<keyword evidence="3" id="KW-1185">Reference proteome</keyword>
<evidence type="ECO:0000256" key="1">
    <source>
        <dbReference type="SAM" id="MobiDB-lite"/>
    </source>
</evidence>